<dbReference type="InterPro" id="IPR018497">
    <property type="entry name" value="Peptidase_M13_C"/>
</dbReference>
<reference evidence="10 11" key="1">
    <citation type="submission" date="2020-09" db="EMBL/GenBank/DDBJ databases">
        <title>Pseudoxanthomonas sp. CAU 1598 isolated from sand of Yaerae Beach.</title>
        <authorList>
            <person name="Kim W."/>
        </authorList>
    </citation>
    <scope>NUCLEOTIDE SEQUENCE [LARGE SCALE GENOMIC DNA]</scope>
    <source>
        <strain evidence="10 11">CAU 1598</strain>
    </source>
</reference>
<dbReference type="GO" id="GO:0004222">
    <property type="term" value="F:metalloendopeptidase activity"/>
    <property type="evidence" value="ECO:0007669"/>
    <property type="project" value="InterPro"/>
</dbReference>
<dbReference type="InterPro" id="IPR024079">
    <property type="entry name" value="MetalloPept_cat_dom_sf"/>
</dbReference>
<dbReference type="Gene3D" id="1.10.1380.10">
    <property type="entry name" value="Neutral endopeptidase , domain2"/>
    <property type="match status" value="1"/>
</dbReference>
<comment type="caution">
    <text evidence="10">The sequence shown here is derived from an EMBL/GenBank/DDBJ whole genome shotgun (WGS) entry which is preliminary data.</text>
</comment>
<dbReference type="SUPFAM" id="SSF55486">
    <property type="entry name" value="Metalloproteases ('zincins'), catalytic domain"/>
    <property type="match status" value="1"/>
</dbReference>
<proteinExistence type="predicted"/>
<gene>
    <name evidence="10" type="ORF">IFO71_18485</name>
</gene>
<dbReference type="CDD" id="cd08662">
    <property type="entry name" value="M13"/>
    <property type="match status" value="1"/>
</dbReference>
<dbReference type="PRINTS" id="PR00786">
    <property type="entry name" value="NEPRILYSIN"/>
</dbReference>
<evidence type="ECO:0000259" key="9">
    <source>
        <dbReference type="Pfam" id="PF05649"/>
    </source>
</evidence>
<accession>A0AAW3ZPU5</accession>
<evidence type="ECO:0000256" key="3">
    <source>
        <dbReference type="ARBA" id="ARBA00022723"/>
    </source>
</evidence>
<dbReference type="GO" id="GO:0005886">
    <property type="term" value="C:plasma membrane"/>
    <property type="evidence" value="ECO:0007669"/>
    <property type="project" value="TreeGrafter"/>
</dbReference>
<evidence type="ECO:0000256" key="6">
    <source>
        <dbReference type="ARBA" id="ARBA00023049"/>
    </source>
</evidence>
<keyword evidence="4" id="KW-0378">Hydrolase</keyword>
<dbReference type="GO" id="GO:0016485">
    <property type="term" value="P:protein processing"/>
    <property type="evidence" value="ECO:0007669"/>
    <property type="project" value="TreeGrafter"/>
</dbReference>
<evidence type="ECO:0000313" key="10">
    <source>
        <dbReference type="EMBL" id="MBD8527738.1"/>
    </source>
</evidence>
<evidence type="ECO:0000313" key="11">
    <source>
        <dbReference type="Proteomes" id="UP000613768"/>
    </source>
</evidence>
<feature type="signal peptide" evidence="7">
    <location>
        <begin position="1"/>
        <end position="23"/>
    </location>
</feature>
<name>A0AAW3ZPU5_9GAMM</name>
<dbReference type="InterPro" id="IPR008753">
    <property type="entry name" value="Peptidase_M13_N"/>
</dbReference>
<dbReference type="InterPro" id="IPR042089">
    <property type="entry name" value="Peptidase_M13_dom_2"/>
</dbReference>
<organism evidence="10 11">
    <name type="scientific">Pseudomarimonas arenosa</name>
    <dbReference type="NCBI Taxonomy" id="2774145"/>
    <lineage>
        <taxon>Bacteria</taxon>
        <taxon>Pseudomonadati</taxon>
        <taxon>Pseudomonadota</taxon>
        <taxon>Gammaproteobacteria</taxon>
        <taxon>Lysobacterales</taxon>
        <taxon>Lysobacteraceae</taxon>
        <taxon>Pseudomarimonas</taxon>
    </lineage>
</organism>
<dbReference type="InterPro" id="IPR000718">
    <property type="entry name" value="Peptidase_M13"/>
</dbReference>
<evidence type="ECO:0000256" key="2">
    <source>
        <dbReference type="ARBA" id="ARBA00022670"/>
    </source>
</evidence>
<evidence type="ECO:0000256" key="1">
    <source>
        <dbReference type="ARBA" id="ARBA00001947"/>
    </source>
</evidence>
<keyword evidence="5" id="KW-0862">Zinc</keyword>
<evidence type="ECO:0000256" key="7">
    <source>
        <dbReference type="SAM" id="SignalP"/>
    </source>
</evidence>
<evidence type="ECO:0000259" key="8">
    <source>
        <dbReference type="Pfam" id="PF01431"/>
    </source>
</evidence>
<protein>
    <submittedName>
        <fullName evidence="10">M13 family metallopeptidase</fullName>
    </submittedName>
</protein>
<keyword evidence="7" id="KW-0732">Signal</keyword>
<dbReference type="RefSeq" id="WP_192031160.1">
    <property type="nucleotide sequence ID" value="NZ_JACYTR010000062.1"/>
</dbReference>
<keyword evidence="3" id="KW-0479">Metal-binding</keyword>
<dbReference type="Proteomes" id="UP000613768">
    <property type="component" value="Unassembled WGS sequence"/>
</dbReference>
<dbReference type="PROSITE" id="PS51885">
    <property type="entry name" value="NEPRILYSIN"/>
    <property type="match status" value="1"/>
</dbReference>
<dbReference type="Pfam" id="PF05649">
    <property type="entry name" value="Peptidase_M13_N"/>
    <property type="match status" value="1"/>
</dbReference>
<dbReference type="GO" id="GO:0046872">
    <property type="term" value="F:metal ion binding"/>
    <property type="evidence" value="ECO:0007669"/>
    <property type="project" value="UniProtKB-KW"/>
</dbReference>
<dbReference type="Gene3D" id="3.40.390.10">
    <property type="entry name" value="Collagenase (Catalytic Domain)"/>
    <property type="match status" value="1"/>
</dbReference>
<dbReference type="EMBL" id="JACYTR010000062">
    <property type="protein sequence ID" value="MBD8527738.1"/>
    <property type="molecule type" value="Genomic_DNA"/>
</dbReference>
<keyword evidence="2" id="KW-0645">Protease</keyword>
<feature type="domain" description="Peptidase M13 C-terminal" evidence="8">
    <location>
        <begin position="440"/>
        <end position="620"/>
    </location>
</feature>
<keyword evidence="11" id="KW-1185">Reference proteome</keyword>
<dbReference type="PANTHER" id="PTHR11733:SF241">
    <property type="entry name" value="GH26575P-RELATED"/>
    <property type="match status" value="1"/>
</dbReference>
<dbReference type="PANTHER" id="PTHR11733">
    <property type="entry name" value="ZINC METALLOPROTEASE FAMILY M13 NEPRILYSIN-RELATED"/>
    <property type="match status" value="1"/>
</dbReference>
<evidence type="ECO:0000256" key="5">
    <source>
        <dbReference type="ARBA" id="ARBA00022833"/>
    </source>
</evidence>
<dbReference type="Pfam" id="PF01431">
    <property type="entry name" value="Peptidase_M13"/>
    <property type="match status" value="1"/>
</dbReference>
<feature type="chain" id="PRO_5043924210" evidence="7">
    <location>
        <begin position="24"/>
        <end position="623"/>
    </location>
</feature>
<keyword evidence="6" id="KW-0482">Metalloprotease</keyword>
<feature type="domain" description="Peptidase M13 N-terminal" evidence="9">
    <location>
        <begin position="39"/>
        <end position="396"/>
    </location>
</feature>
<sequence length="623" mass="69036">MAARCFASCLSICALLSGTGVLAVDRIDPRHFDPKAEACTDLYQFANGGWLASTPVPPGLQRNDWRVEQSQTVAGQQQQLLLGLRSDSDDALEASVATLIASVQNEESLPGARQQALAALLPALEQIQRPAHVRELLTRYQQRGLPLLFFARRAGDSVIIETDLLTLPDPQFYLSPHMQGEVWRSRLGQYIEELLQASGSTDLATETAWALDFEMKLAEAMRRPSPTNLSLRELDQRTPGLEWKPLLKALDLDDAKQFRVSDFSPFPTVNTLIAEAHPVQWKSWLRFRIVHLLAPYLDAPFRDPHDRLIRAQLLQQTLPISSEQRAHDLAQRLLGTAIRQLYAERQVGEAERAAIEQLWAALTTQLGAAIERHPDWSDKTRQRAADKLAAVRLQIGPQQARPDLGKLRLAADNLPGNALALLRWRQQHMAPPEDLGWLQYRPEHNQLQLAAGALQRPLFDPAAEPALQYGGLGVLLAHELIHGFDLGGASFDAAGAQQPWWSEQERAGFLTRVAALDQAQGLSEPLLGNTRYERAADLAALRLSFAAFLAQPAGSSERLHGLSAEQRFFVAWASQLRENVLPSTAAPEWPSAQRVNAALPWVPGFAAAYSCRTSQALAPEFWP</sequence>
<dbReference type="AlphaFoldDB" id="A0AAW3ZPU5"/>
<evidence type="ECO:0000256" key="4">
    <source>
        <dbReference type="ARBA" id="ARBA00022801"/>
    </source>
</evidence>
<comment type="cofactor">
    <cofactor evidence="1">
        <name>Zn(2+)</name>
        <dbReference type="ChEBI" id="CHEBI:29105"/>
    </cofactor>
</comment>